<evidence type="ECO:0000256" key="2">
    <source>
        <dbReference type="ARBA" id="ARBA00023002"/>
    </source>
</evidence>
<feature type="domain" description="Cyclic nucleotide-binding" evidence="3">
    <location>
        <begin position="15"/>
        <end position="134"/>
    </location>
</feature>
<dbReference type="PANTHER" id="PTHR48105">
    <property type="entry name" value="THIOREDOXIN REDUCTASE 1-RELATED-RELATED"/>
    <property type="match status" value="1"/>
</dbReference>
<evidence type="ECO:0000259" key="3">
    <source>
        <dbReference type="PROSITE" id="PS50042"/>
    </source>
</evidence>
<dbReference type="Pfam" id="PF00027">
    <property type="entry name" value="cNMP_binding"/>
    <property type="match status" value="1"/>
</dbReference>
<dbReference type="EMBL" id="CADCWJ010000051">
    <property type="protein sequence ID" value="CAA9542350.1"/>
    <property type="molecule type" value="Genomic_DNA"/>
</dbReference>
<dbReference type="InterPro" id="IPR018490">
    <property type="entry name" value="cNMP-bd_dom_sf"/>
</dbReference>
<dbReference type="Gene3D" id="2.60.120.10">
    <property type="entry name" value="Jelly Rolls"/>
    <property type="match status" value="1"/>
</dbReference>
<dbReference type="InterPro" id="IPR050097">
    <property type="entry name" value="Ferredoxin-NADP_redctase_2"/>
</dbReference>
<dbReference type="Gene3D" id="3.50.50.60">
    <property type="entry name" value="FAD/NAD(P)-binding domain"/>
    <property type="match status" value="2"/>
</dbReference>
<dbReference type="InterPro" id="IPR036188">
    <property type="entry name" value="FAD/NAD-bd_sf"/>
</dbReference>
<sequence length="561" mass="60183">MTEELELDDDVRSAAFPILTDAHIAVLARRGVRRTVAQGEVLFKEGDRSYDFFVLLSGEAEIVERFRGEDRVIAAHGAGKFLGEMNMFTGQAVYLTARMRQAGEVLAVPPARLKDVITEDGTLGESILRAFLLRRSILLGTGAGLKIVGSRYTPDTLRLREFAVRNRLPHAWIDSEDDAAAEALLREFEVTPAETPIVIWHARNILRNPTNAEVAHAIGFGSRVEPAVLSDLVVVGAGPAGLAASVYGASEGLSTVAIESVALGGQASTSSRIENYLGFPAGLSGSELASRALIQADKFGARFPEPREALGLEERNGYYVVSLADGSEIVGRSVIIATGARYRRLAVPNLERYEGTSVYYAATEIESQVCEGSDVAVVGGGNSAGQAALFLARRARKVTILIRGDDLNKGMSRYLVDRVVRAENIDVLTHTEIRELGGGDALESATLEDTRTGERRLLPLSSVFVFVGAEANTGWLRGTLALDERGFVLAGPELKAVGSRDDGRWLDLDRDPFLLETSLPGVFAAGDARAGSVKRVASAVGEGSMAVRFVHEYLALRGVSA</sequence>
<dbReference type="InterPro" id="IPR000595">
    <property type="entry name" value="cNMP-bd_dom"/>
</dbReference>
<evidence type="ECO:0000313" key="4">
    <source>
        <dbReference type="EMBL" id="CAA9542350.1"/>
    </source>
</evidence>
<organism evidence="4">
    <name type="scientific">uncultured Thermomicrobiales bacterium</name>
    <dbReference type="NCBI Taxonomy" id="1645740"/>
    <lineage>
        <taxon>Bacteria</taxon>
        <taxon>Pseudomonadati</taxon>
        <taxon>Thermomicrobiota</taxon>
        <taxon>Thermomicrobia</taxon>
        <taxon>Thermomicrobiales</taxon>
        <taxon>environmental samples</taxon>
    </lineage>
</organism>
<dbReference type="SMART" id="SM00100">
    <property type="entry name" value="cNMP"/>
    <property type="match status" value="1"/>
</dbReference>
<reference evidence="4" key="1">
    <citation type="submission" date="2020-02" db="EMBL/GenBank/DDBJ databases">
        <authorList>
            <person name="Meier V. D."/>
        </authorList>
    </citation>
    <scope>NUCLEOTIDE SEQUENCE</scope>
    <source>
        <strain evidence="4">AVDCRST_MAG87</strain>
    </source>
</reference>
<dbReference type="CDD" id="cd00038">
    <property type="entry name" value="CAP_ED"/>
    <property type="match status" value="1"/>
</dbReference>
<dbReference type="GO" id="GO:0004791">
    <property type="term" value="F:thioredoxin-disulfide reductase (NADPH) activity"/>
    <property type="evidence" value="ECO:0007669"/>
    <property type="project" value="UniProtKB-EC"/>
</dbReference>
<proteinExistence type="predicted"/>
<dbReference type="InterPro" id="IPR023753">
    <property type="entry name" value="FAD/NAD-binding_dom"/>
</dbReference>
<keyword evidence="1" id="KW-0285">Flavoprotein</keyword>
<dbReference type="AlphaFoldDB" id="A0A6J4UAA7"/>
<dbReference type="Pfam" id="PF07992">
    <property type="entry name" value="Pyr_redox_2"/>
    <property type="match status" value="1"/>
</dbReference>
<dbReference type="SUPFAM" id="SSF51206">
    <property type="entry name" value="cAMP-binding domain-like"/>
    <property type="match status" value="1"/>
</dbReference>
<evidence type="ECO:0000256" key="1">
    <source>
        <dbReference type="ARBA" id="ARBA00022630"/>
    </source>
</evidence>
<dbReference type="SUPFAM" id="SSF51905">
    <property type="entry name" value="FAD/NAD(P)-binding domain"/>
    <property type="match status" value="1"/>
</dbReference>
<accession>A0A6J4UAA7</accession>
<dbReference type="PRINTS" id="PR00469">
    <property type="entry name" value="PNDRDTASEII"/>
</dbReference>
<protein>
    <submittedName>
        <fullName evidence="4">Thioredoxin reductase</fullName>
        <ecNumber evidence="4">1.8.1.9</ecNumber>
    </submittedName>
</protein>
<dbReference type="PROSITE" id="PS50042">
    <property type="entry name" value="CNMP_BINDING_3"/>
    <property type="match status" value="1"/>
</dbReference>
<keyword evidence="2 4" id="KW-0560">Oxidoreductase</keyword>
<gene>
    <name evidence="4" type="ORF">AVDCRST_MAG87-184</name>
</gene>
<dbReference type="EC" id="1.8.1.9" evidence="4"/>
<name>A0A6J4UAA7_9BACT</name>
<dbReference type="PRINTS" id="PR00368">
    <property type="entry name" value="FADPNR"/>
</dbReference>
<dbReference type="InterPro" id="IPR014710">
    <property type="entry name" value="RmlC-like_jellyroll"/>
</dbReference>